<evidence type="ECO:0000256" key="3">
    <source>
        <dbReference type="ARBA" id="ARBA00022692"/>
    </source>
</evidence>
<proteinExistence type="predicted"/>
<dbReference type="SUPFAM" id="SSF103473">
    <property type="entry name" value="MFS general substrate transporter"/>
    <property type="match status" value="1"/>
</dbReference>
<dbReference type="Gene3D" id="1.20.1250.20">
    <property type="entry name" value="MFS general substrate transporter like domains"/>
    <property type="match status" value="1"/>
</dbReference>
<feature type="transmembrane region" description="Helical" evidence="7">
    <location>
        <begin position="448"/>
        <end position="471"/>
    </location>
</feature>
<feature type="transmembrane region" description="Helical" evidence="7">
    <location>
        <begin position="326"/>
        <end position="346"/>
    </location>
</feature>
<feature type="transmembrane region" description="Helical" evidence="7">
    <location>
        <begin position="187"/>
        <end position="209"/>
    </location>
</feature>
<evidence type="ECO:0000256" key="1">
    <source>
        <dbReference type="ARBA" id="ARBA00004141"/>
    </source>
</evidence>
<name>A0A9P4NTM3_9PEZI</name>
<feature type="transmembrane region" description="Helical" evidence="7">
    <location>
        <begin position="353"/>
        <end position="373"/>
    </location>
</feature>
<keyword evidence="3 7" id="KW-0812">Transmembrane</keyword>
<feature type="transmembrane region" description="Helical" evidence="7">
    <location>
        <begin position="97"/>
        <end position="119"/>
    </location>
</feature>
<evidence type="ECO:0000259" key="8">
    <source>
        <dbReference type="PROSITE" id="PS50850"/>
    </source>
</evidence>
<evidence type="ECO:0000256" key="2">
    <source>
        <dbReference type="ARBA" id="ARBA00022448"/>
    </source>
</evidence>
<dbReference type="PANTHER" id="PTHR43791">
    <property type="entry name" value="PERMEASE-RELATED"/>
    <property type="match status" value="1"/>
</dbReference>
<keyword evidence="5 7" id="KW-0472">Membrane</keyword>
<accession>A0A9P4NTM3</accession>
<dbReference type="Pfam" id="PF07690">
    <property type="entry name" value="MFS_1"/>
    <property type="match status" value="1"/>
</dbReference>
<dbReference type="FunFam" id="1.20.1250.20:FF:000188">
    <property type="entry name" value="MFS general substrate transporter"/>
    <property type="match status" value="1"/>
</dbReference>
<dbReference type="GO" id="GO:0016020">
    <property type="term" value="C:membrane"/>
    <property type="evidence" value="ECO:0007669"/>
    <property type="project" value="UniProtKB-SubCell"/>
</dbReference>
<evidence type="ECO:0000256" key="5">
    <source>
        <dbReference type="ARBA" id="ARBA00023136"/>
    </source>
</evidence>
<dbReference type="PROSITE" id="PS50850">
    <property type="entry name" value="MFS"/>
    <property type="match status" value="1"/>
</dbReference>
<keyword evidence="10" id="KW-1185">Reference proteome</keyword>
<feature type="domain" description="Major facilitator superfamily (MFS) profile" evidence="8">
    <location>
        <begin position="61"/>
        <end position="476"/>
    </location>
</feature>
<feature type="transmembrane region" description="Helical" evidence="7">
    <location>
        <begin position="290"/>
        <end position="314"/>
    </location>
</feature>
<feature type="compositionally biased region" description="Basic and acidic residues" evidence="6">
    <location>
        <begin position="7"/>
        <end position="21"/>
    </location>
</feature>
<protein>
    <submittedName>
        <fullName evidence="9">MFS transporter</fullName>
    </submittedName>
</protein>
<feature type="transmembrane region" description="Helical" evidence="7">
    <location>
        <begin position="379"/>
        <end position="403"/>
    </location>
</feature>
<dbReference type="Proteomes" id="UP000800235">
    <property type="component" value="Unassembled WGS sequence"/>
</dbReference>
<dbReference type="InterPro" id="IPR011701">
    <property type="entry name" value="MFS"/>
</dbReference>
<feature type="region of interest" description="Disordered" evidence="6">
    <location>
        <begin position="1"/>
        <end position="21"/>
    </location>
</feature>
<feature type="transmembrane region" description="Helical" evidence="7">
    <location>
        <begin position="155"/>
        <end position="175"/>
    </location>
</feature>
<dbReference type="PANTHER" id="PTHR43791:SF50">
    <property type="entry name" value="TRANSPORTER, PUTATIVE (AFU_ORTHOLOGUE AFUA_2G00840)-RELATED"/>
    <property type="match status" value="1"/>
</dbReference>
<sequence>MSSQEDLDTKGPLPHDEHESKKIEVDYKTGEQILVADDGEILTTIDPKAERALVWKFDLRILPVLAVMYLFNSLDKSNLGNAKTAGLEKDLGLGNHGYNIILSVFFVPYVLTAPLLGILGKKYGPHRVLPCMMFSFGFFTLLVAAVKNFSGLLALRWFLGMSESAFFPLVIYYQTTFYRRGELARRLALFYAASSIASAFGGLLAFGVFQIKTGALDDWRYLFIIEGSCTILFSFFAFWYLPHSSADAPFLNAEEKKLAYYRMQMDSSSVVNEKMNLRESFAIFKHPTSWMILAIEICLGVPLQSVTLFLPQIVSRLGYSKVKTNLYTVAPNISGAVMLLVLAFASDYTRWRFPFVALGFLFTFIGFIIYVSIDVTSSLQVAYFATFMMTWGTSAPSVLLDVWYNNNIAHEGKRVVLTSFGVPLANLMGVVSSNIFRNQDAPKYIPALATTAAFGGMGVVLTLLLGAWMIVDNKRRNAKAGFKIEVRDIPTERLRDGPASPEFRWFY</sequence>
<evidence type="ECO:0000313" key="9">
    <source>
        <dbReference type="EMBL" id="KAF2431964.1"/>
    </source>
</evidence>
<evidence type="ECO:0000256" key="7">
    <source>
        <dbReference type="SAM" id="Phobius"/>
    </source>
</evidence>
<dbReference type="FunFam" id="1.20.1250.20:FF:000013">
    <property type="entry name" value="MFS general substrate transporter"/>
    <property type="match status" value="1"/>
</dbReference>
<evidence type="ECO:0000256" key="4">
    <source>
        <dbReference type="ARBA" id="ARBA00022989"/>
    </source>
</evidence>
<reference evidence="9" key="1">
    <citation type="journal article" date="2020" name="Stud. Mycol.">
        <title>101 Dothideomycetes genomes: a test case for predicting lifestyles and emergence of pathogens.</title>
        <authorList>
            <person name="Haridas S."/>
            <person name="Albert R."/>
            <person name="Binder M."/>
            <person name="Bloem J."/>
            <person name="Labutti K."/>
            <person name="Salamov A."/>
            <person name="Andreopoulos B."/>
            <person name="Baker S."/>
            <person name="Barry K."/>
            <person name="Bills G."/>
            <person name="Bluhm B."/>
            <person name="Cannon C."/>
            <person name="Castanera R."/>
            <person name="Culley D."/>
            <person name="Daum C."/>
            <person name="Ezra D."/>
            <person name="Gonzalez J."/>
            <person name="Henrissat B."/>
            <person name="Kuo A."/>
            <person name="Liang C."/>
            <person name="Lipzen A."/>
            <person name="Lutzoni F."/>
            <person name="Magnuson J."/>
            <person name="Mondo S."/>
            <person name="Nolan M."/>
            <person name="Ohm R."/>
            <person name="Pangilinan J."/>
            <person name="Park H.-J."/>
            <person name="Ramirez L."/>
            <person name="Alfaro M."/>
            <person name="Sun H."/>
            <person name="Tritt A."/>
            <person name="Yoshinaga Y."/>
            <person name="Zwiers L.-H."/>
            <person name="Turgeon B."/>
            <person name="Goodwin S."/>
            <person name="Spatafora J."/>
            <person name="Crous P."/>
            <person name="Grigoriev I."/>
        </authorList>
    </citation>
    <scope>NUCLEOTIDE SEQUENCE</scope>
    <source>
        <strain evidence="9">CBS 130266</strain>
    </source>
</reference>
<gene>
    <name evidence="9" type="ORF">EJ08DRAFT_609587</name>
</gene>
<dbReference type="InterPro" id="IPR036259">
    <property type="entry name" value="MFS_trans_sf"/>
</dbReference>
<evidence type="ECO:0000256" key="6">
    <source>
        <dbReference type="SAM" id="MobiDB-lite"/>
    </source>
</evidence>
<dbReference type="AlphaFoldDB" id="A0A9P4NTM3"/>
<feature type="transmembrane region" description="Helical" evidence="7">
    <location>
        <begin position="415"/>
        <end position="436"/>
    </location>
</feature>
<dbReference type="InterPro" id="IPR020846">
    <property type="entry name" value="MFS_dom"/>
</dbReference>
<keyword evidence="2" id="KW-0813">Transport</keyword>
<organism evidence="9 10">
    <name type="scientific">Tothia fuscella</name>
    <dbReference type="NCBI Taxonomy" id="1048955"/>
    <lineage>
        <taxon>Eukaryota</taxon>
        <taxon>Fungi</taxon>
        <taxon>Dikarya</taxon>
        <taxon>Ascomycota</taxon>
        <taxon>Pezizomycotina</taxon>
        <taxon>Dothideomycetes</taxon>
        <taxon>Pleosporomycetidae</taxon>
        <taxon>Venturiales</taxon>
        <taxon>Cylindrosympodiaceae</taxon>
        <taxon>Tothia</taxon>
    </lineage>
</organism>
<dbReference type="EMBL" id="MU007028">
    <property type="protein sequence ID" value="KAF2431964.1"/>
    <property type="molecule type" value="Genomic_DNA"/>
</dbReference>
<dbReference type="OrthoDB" id="2985014at2759"/>
<keyword evidence="4 7" id="KW-1133">Transmembrane helix</keyword>
<feature type="transmembrane region" description="Helical" evidence="7">
    <location>
        <begin position="131"/>
        <end position="149"/>
    </location>
</feature>
<evidence type="ECO:0000313" key="10">
    <source>
        <dbReference type="Proteomes" id="UP000800235"/>
    </source>
</evidence>
<comment type="subcellular location">
    <subcellularLocation>
        <location evidence="1">Membrane</location>
        <topology evidence="1">Multi-pass membrane protein</topology>
    </subcellularLocation>
</comment>
<comment type="caution">
    <text evidence="9">The sequence shown here is derived from an EMBL/GenBank/DDBJ whole genome shotgun (WGS) entry which is preliminary data.</text>
</comment>
<dbReference type="GO" id="GO:0022857">
    <property type="term" value="F:transmembrane transporter activity"/>
    <property type="evidence" value="ECO:0007669"/>
    <property type="project" value="InterPro"/>
</dbReference>
<feature type="transmembrane region" description="Helical" evidence="7">
    <location>
        <begin position="221"/>
        <end position="241"/>
    </location>
</feature>